<dbReference type="InParanoid" id="A0A0C3FAQ1"/>
<reference evidence="11 12" key="1">
    <citation type="submission" date="2014-04" db="EMBL/GenBank/DDBJ databases">
        <authorList>
            <consortium name="DOE Joint Genome Institute"/>
            <person name="Kuo A."/>
            <person name="Tarkka M."/>
            <person name="Buscot F."/>
            <person name="Kohler A."/>
            <person name="Nagy L.G."/>
            <person name="Floudas D."/>
            <person name="Copeland A."/>
            <person name="Barry K.W."/>
            <person name="Cichocki N."/>
            <person name="Veneault-Fourrey C."/>
            <person name="LaButti K."/>
            <person name="Lindquist E.A."/>
            <person name="Lipzen A."/>
            <person name="Lundell T."/>
            <person name="Morin E."/>
            <person name="Murat C."/>
            <person name="Sun H."/>
            <person name="Tunlid A."/>
            <person name="Henrissat B."/>
            <person name="Grigoriev I.V."/>
            <person name="Hibbett D.S."/>
            <person name="Martin F."/>
            <person name="Nordberg H.P."/>
            <person name="Cantor M.N."/>
            <person name="Hua S.X."/>
        </authorList>
    </citation>
    <scope>NUCLEOTIDE SEQUENCE [LARGE SCALE GENOMIC DNA]</scope>
    <source>
        <strain evidence="11 12">F 1598</strain>
    </source>
</reference>
<keyword evidence="5" id="KW-0732">Signal</keyword>
<evidence type="ECO:0000256" key="4">
    <source>
        <dbReference type="ARBA" id="ARBA00022525"/>
    </source>
</evidence>
<evidence type="ECO:0000256" key="3">
    <source>
        <dbReference type="ARBA" id="ARBA00007799"/>
    </source>
</evidence>
<sequence length="236" mass="25081">MKAGTIHVAHSIPGNIQKLYNAVKHGGCQHYIHNNHTLSDGEGNRGFGFCTDYEDQGFIYLAGPGELGDMDVDCDGKESCSHDGDHQSGTAFDSILSRGRYGISKLDPLIHSYSVLGTCHVPVDKPSGGPVPPLSTVAVVCNNQLFYSVFGDTNGCDDADFTGEASYALANLCFPGHGLNGDKGYTGHNILYIAFMADDAVPGPDGADWQAKDRNTFETSLAKFGGKLVSSIKVKS</sequence>
<evidence type="ECO:0000256" key="8">
    <source>
        <dbReference type="ARBA" id="ARBA00023295"/>
    </source>
</evidence>
<keyword evidence="6 10" id="KW-0378">Hydrolase</keyword>
<evidence type="ECO:0000256" key="5">
    <source>
        <dbReference type="ARBA" id="ARBA00022729"/>
    </source>
</evidence>
<comment type="function">
    <text evidence="10">Chitosanase catalyzing the endo-type cleavage of chitosan, the deacylated form of chitin. Chitosanase may be crucial in the degradation of the deacetylated portion of chitin in the fungal cell wall.</text>
</comment>
<evidence type="ECO:0000313" key="11">
    <source>
        <dbReference type="EMBL" id="KIM76821.1"/>
    </source>
</evidence>
<comment type="catalytic activity">
    <reaction evidence="1 10">
        <text>Endohydrolysis of beta-(1-&gt;4)-linkages between D-glucosamine residues in a partly acetylated chitosan.</text>
        <dbReference type="EC" id="3.2.1.132"/>
    </reaction>
</comment>
<keyword evidence="7" id="KW-0119">Carbohydrate metabolism</keyword>
<keyword evidence="4" id="KW-0964">Secreted</keyword>
<comment type="similarity">
    <text evidence="3 10">Belongs to the glycosyl hydrolase 75 family.</text>
</comment>
<protein>
    <recommendedName>
        <fullName evidence="10">Endo-chitosanase</fullName>
        <ecNumber evidence="10">3.2.1.132</ecNumber>
    </recommendedName>
</protein>
<keyword evidence="9 10" id="KW-0624">Polysaccharide degradation</keyword>
<evidence type="ECO:0000313" key="12">
    <source>
        <dbReference type="Proteomes" id="UP000054166"/>
    </source>
</evidence>
<reference evidence="12" key="2">
    <citation type="submission" date="2015-01" db="EMBL/GenBank/DDBJ databases">
        <title>Evolutionary Origins and Diversification of the Mycorrhizal Mutualists.</title>
        <authorList>
            <consortium name="DOE Joint Genome Institute"/>
            <consortium name="Mycorrhizal Genomics Consortium"/>
            <person name="Kohler A."/>
            <person name="Kuo A."/>
            <person name="Nagy L.G."/>
            <person name="Floudas D."/>
            <person name="Copeland A."/>
            <person name="Barry K.W."/>
            <person name="Cichocki N."/>
            <person name="Veneault-Fourrey C."/>
            <person name="LaButti K."/>
            <person name="Lindquist E.A."/>
            <person name="Lipzen A."/>
            <person name="Lundell T."/>
            <person name="Morin E."/>
            <person name="Murat C."/>
            <person name="Riley R."/>
            <person name="Ohm R."/>
            <person name="Sun H."/>
            <person name="Tunlid A."/>
            <person name="Henrissat B."/>
            <person name="Grigoriev I.V."/>
            <person name="Hibbett D.S."/>
            <person name="Martin F."/>
        </authorList>
    </citation>
    <scope>NUCLEOTIDE SEQUENCE [LARGE SCALE GENOMIC DNA]</scope>
    <source>
        <strain evidence="12">F 1598</strain>
    </source>
</reference>
<dbReference type="InterPro" id="IPR009939">
    <property type="entry name" value="Chitosanase_fungal"/>
</dbReference>
<accession>A0A0C3FAQ1</accession>
<dbReference type="Pfam" id="PF07335">
    <property type="entry name" value="Glyco_hydro_75"/>
    <property type="match status" value="1"/>
</dbReference>
<keyword evidence="12" id="KW-1185">Reference proteome</keyword>
<dbReference type="HOGENOM" id="CLU_046555_0_0_1"/>
<comment type="subcellular location">
    <subcellularLocation>
        <location evidence="2 10">Secreted</location>
    </subcellularLocation>
</comment>
<keyword evidence="8 10" id="KW-0326">Glycosidase</keyword>
<evidence type="ECO:0000256" key="2">
    <source>
        <dbReference type="ARBA" id="ARBA00004613"/>
    </source>
</evidence>
<name>A0A0C3FAQ1_PILCF</name>
<evidence type="ECO:0000256" key="9">
    <source>
        <dbReference type="ARBA" id="ARBA00023326"/>
    </source>
</evidence>
<evidence type="ECO:0000256" key="7">
    <source>
        <dbReference type="ARBA" id="ARBA00023277"/>
    </source>
</evidence>
<proteinExistence type="inferred from homology"/>
<dbReference type="EC" id="3.2.1.132" evidence="10"/>
<dbReference type="GO" id="GO:0016977">
    <property type="term" value="F:chitosanase activity"/>
    <property type="evidence" value="ECO:0007669"/>
    <property type="project" value="UniProtKB-EC"/>
</dbReference>
<dbReference type="OrthoDB" id="4756206at2759"/>
<dbReference type="GO" id="GO:0005576">
    <property type="term" value="C:extracellular region"/>
    <property type="evidence" value="ECO:0007669"/>
    <property type="project" value="UniProtKB-SubCell"/>
</dbReference>
<evidence type="ECO:0000256" key="6">
    <source>
        <dbReference type="ARBA" id="ARBA00022801"/>
    </source>
</evidence>
<dbReference type="PANTHER" id="PTHR42061:SF6">
    <property type="entry name" value="ENDO-CHITOSANASE"/>
    <property type="match status" value="1"/>
</dbReference>
<dbReference type="PANTHER" id="PTHR42061">
    <property type="entry name" value="ENDO-CHITOSANASE"/>
    <property type="match status" value="1"/>
</dbReference>
<evidence type="ECO:0000256" key="10">
    <source>
        <dbReference type="RuleBase" id="RU361208"/>
    </source>
</evidence>
<organism evidence="11 12">
    <name type="scientific">Piloderma croceum (strain F 1598)</name>
    <dbReference type="NCBI Taxonomy" id="765440"/>
    <lineage>
        <taxon>Eukaryota</taxon>
        <taxon>Fungi</taxon>
        <taxon>Dikarya</taxon>
        <taxon>Basidiomycota</taxon>
        <taxon>Agaricomycotina</taxon>
        <taxon>Agaricomycetes</taxon>
        <taxon>Agaricomycetidae</taxon>
        <taxon>Atheliales</taxon>
        <taxon>Atheliaceae</taxon>
        <taxon>Piloderma</taxon>
    </lineage>
</organism>
<dbReference type="AlphaFoldDB" id="A0A0C3FAQ1"/>
<gene>
    <name evidence="11" type="ORF">PILCRDRAFT_826028</name>
</gene>
<dbReference type="EMBL" id="KN833031">
    <property type="protein sequence ID" value="KIM76821.1"/>
    <property type="molecule type" value="Genomic_DNA"/>
</dbReference>
<evidence type="ECO:0000256" key="1">
    <source>
        <dbReference type="ARBA" id="ARBA00000405"/>
    </source>
</evidence>
<dbReference type="GO" id="GO:0000272">
    <property type="term" value="P:polysaccharide catabolic process"/>
    <property type="evidence" value="ECO:0007669"/>
    <property type="project" value="UniProtKB-KW"/>
</dbReference>
<dbReference type="Proteomes" id="UP000054166">
    <property type="component" value="Unassembled WGS sequence"/>
</dbReference>